<evidence type="ECO:0000259" key="11">
    <source>
        <dbReference type="PROSITE" id="PS51805"/>
    </source>
</evidence>
<sequence>RCAYCKHLGATIKCCEETCSQTYHFPCAAGSGAFQDLACFSLLCPEHIDQALERYTDYANCALCDRSGDLLDQLFCTTCGQHCHGMCLDIEVTPLKRAGWQCPDCKVCQNCKQSGDDTKMLVCDTCDKGYHTFCLQPVMDSVPTNGWKCK</sequence>
<protein>
    <recommendedName>
        <fullName evidence="14">PHD finger protein 10</fullName>
    </recommendedName>
</protein>
<dbReference type="InterPro" id="IPR013083">
    <property type="entry name" value="Znf_RING/FYVE/PHD"/>
</dbReference>
<dbReference type="EMBL" id="CAUEEQ010001947">
    <property type="protein sequence ID" value="CAJ0921329.1"/>
    <property type="molecule type" value="Genomic_DNA"/>
</dbReference>
<feature type="domain" description="PHD-type" evidence="11">
    <location>
        <begin position="1"/>
        <end position="48"/>
    </location>
</feature>
<dbReference type="PANTHER" id="PTHR45888:SF1">
    <property type="entry name" value="HISTONE-LYSINE N-METHYLTRANSFERASE 2C"/>
    <property type="match status" value="1"/>
</dbReference>
<dbReference type="Gene3D" id="3.30.40.10">
    <property type="entry name" value="Zinc/RING finger domain, C3HC4 (zinc finger)"/>
    <property type="match status" value="3"/>
</dbReference>
<evidence type="ECO:0000259" key="10">
    <source>
        <dbReference type="PROSITE" id="PS50016"/>
    </source>
</evidence>
<feature type="non-terminal residue" evidence="12">
    <location>
        <position position="150"/>
    </location>
</feature>
<dbReference type="SMART" id="SM00249">
    <property type="entry name" value="PHD"/>
    <property type="match status" value="3"/>
</dbReference>
<dbReference type="InterPro" id="IPR001965">
    <property type="entry name" value="Znf_PHD"/>
</dbReference>
<feature type="non-terminal residue" evidence="12">
    <location>
        <position position="1"/>
    </location>
</feature>
<dbReference type="InterPro" id="IPR034732">
    <property type="entry name" value="EPHD"/>
</dbReference>
<evidence type="ECO:0000313" key="12">
    <source>
        <dbReference type="EMBL" id="CAJ0921329.1"/>
    </source>
</evidence>
<comment type="caution">
    <text evidence="12">The sequence shown here is derived from an EMBL/GenBank/DDBJ whole genome shotgun (WGS) entry which is preliminary data.</text>
</comment>
<keyword evidence="2" id="KW-0479">Metal-binding</keyword>
<keyword evidence="8" id="KW-0539">Nucleus</keyword>
<keyword evidence="7" id="KW-0804">Transcription</keyword>
<evidence type="ECO:0000256" key="1">
    <source>
        <dbReference type="ARBA" id="ARBA00004123"/>
    </source>
</evidence>
<reference evidence="12" key="1">
    <citation type="submission" date="2023-07" db="EMBL/GenBank/DDBJ databases">
        <authorList>
            <person name="Stuckert A."/>
        </authorList>
    </citation>
    <scope>NUCLEOTIDE SEQUENCE</scope>
</reference>
<organism evidence="12 13">
    <name type="scientific">Ranitomeya imitator</name>
    <name type="common">mimic poison frog</name>
    <dbReference type="NCBI Taxonomy" id="111125"/>
    <lineage>
        <taxon>Eukaryota</taxon>
        <taxon>Metazoa</taxon>
        <taxon>Chordata</taxon>
        <taxon>Craniata</taxon>
        <taxon>Vertebrata</taxon>
        <taxon>Euteleostomi</taxon>
        <taxon>Amphibia</taxon>
        <taxon>Batrachia</taxon>
        <taxon>Anura</taxon>
        <taxon>Neobatrachia</taxon>
        <taxon>Hyloidea</taxon>
        <taxon>Dendrobatidae</taxon>
        <taxon>Dendrobatinae</taxon>
        <taxon>Ranitomeya</taxon>
    </lineage>
</organism>
<dbReference type="InterPro" id="IPR011011">
    <property type="entry name" value="Znf_FYVE_PHD"/>
</dbReference>
<evidence type="ECO:0000256" key="8">
    <source>
        <dbReference type="ARBA" id="ARBA00023242"/>
    </source>
</evidence>
<proteinExistence type="predicted"/>
<dbReference type="Proteomes" id="UP001176940">
    <property type="component" value="Unassembled WGS sequence"/>
</dbReference>
<gene>
    <name evidence="12" type="ORF">RIMI_LOCUS1491181</name>
</gene>
<feature type="domain" description="PHD-type" evidence="10">
    <location>
        <begin position="105"/>
        <end position="150"/>
    </location>
</feature>
<keyword evidence="13" id="KW-1185">Reference proteome</keyword>
<evidence type="ECO:0000256" key="9">
    <source>
        <dbReference type="PROSITE-ProRule" id="PRU00146"/>
    </source>
</evidence>
<comment type="subcellular location">
    <subcellularLocation>
        <location evidence="1">Nucleus</location>
    </subcellularLocation>
</comment>
<dbReference type="PROSITE" id="PS51805">
    <property type="entry name" value="EPHD"/>
    <property type="match status" value="1"/>
</dbReference>
<evidence type="ECO:0000256" key="2">
    <source>
        <dbReference type="ARBA" id="ARBA00022723"/>
    </source>
</evidence>
<evidence type="ECO:0000256" key="4">
    <source>
        <dbReference type="ARBA" id="ARBA00022771"/>
    </source>
</evidence>
<dbReference type="Pfam" id="PF00628">
    <property type="entry name" value="PHD"/>
    <property type="match status" value="2"/>
</dbReference>
<dbReference type="PROSITE" id="PS50016">
    <property type="entry name" value="ZF_PHD_2"/>
    <property type="match status" value="1"/>
</dbReference>
<keyword evidence="5" id="KW-0862">Zinc</keyword>
<evidence type="ECO:0000313" key="13">
    <source>
        <dbReference type="Proteomes" id="UP001176940"/>
    </source>
</evidence>
<dbReference type="PANTHER" id="PTHR45888">
    <property type="entry name" value="HL01030P-RELATED"/>
    <property type="match status" value="1"/>
</dbReference>
<accession>A0ABN9KS93</accession>
<keyword evidence="3" id="KW-0677">Repeat</keyword>
<evidence type="ECO:0000256" key="6">
    <source>
        <dbReference type="ARBA" id="ARBA00023015"/>
    </source>
</evidence>
<name>A0ABN9KS93_9NEOB</name>
<evidence type="ECO:0008006" key="14">
    <source>
        <dbReference type="Google" id="ProtNLM"/>
    </source>
</evidence>
<evidence type="ECO:0000256" key="5">
    <source>
        <dbReference type="ARBA" id="ARBA00022833"/>
    </source>
</evidence>
<dbReference type="InterPro" id="IPR019787">
    <property type="entry name" value="Znf_PHD-finger"/>
</dbReference>
<evidence type="ECO:0000256" key="7">
    <source>
        <dbReference type="ARBA" id="ARBA00023163"/>
    </source>
</evidence>
<evidence type="ECO:0000256" key="3">
    <source>
        <dbReference type="ARBA" id="ARBA00022737"/>
    </source>
</evidence>
<dbReference type="SUPFAM" id="SSF57903">
    <property type="entry name" value="FYVE/PHD zinc finger"/>
    <property type="match status" value="2"/>
</dbReference>
<keyword evidence="6" id="KW-0805">Transcription regulation</keyword>
<keyword evidence="4 9" id="KW-0863">Zinc-finger</keyword>